<evidence type="ECO:0000313" key="2">
    <source>
        <dbReference type="Proteomes" id="UP000037696"/>
    </source>
</evidence>
<accession>A0A0M9WAZ4</accession>
<name>A0A0M9WAZ4_9EURO</name>
<reference evidence="1 2" key="1">
    <citation type="submission" date="2015-08" db="EMBL/GenBank/DDBJ databases">
        <title>Genome sequencing of Penicillium nordicum.</title>
        <authorList>
            <person name="Nguyen H.D."/>
            <person name="Seifert K.A."/>
        </authorList>
    </citation>
    <scope>NUCLEOTIDE SEQUENCE [LARGE SCALE GENOMIC DNA]</scope>
    <source>
        <strain evidence="1 2">DAOMC 185683</strain>
    </source>
</reference>
<sequence length="48" mass="5424">KTLRRTSKKEDLVRCQCMLLQEGGDKIGRKALLVLMKELCDGDPYSSP</sequence>
<protein>
    <submittedName>
        <fullName evidence="1">Uncharacterized protein</fullName>
    </submittedName>
</protein>
<comment type="caution">
    <text evidence="1">The sequence shown here is derived from an EMBL/GenBank/DDBJ whole genome shotgun (WGS) entry which is preliminary data.</text>
</comment>
<dbReference type="AlphaFoldDB" id="A0A0M9WAZ4"/>
<dbReference type="Proteomes" id="UP000037696">
    <property type="component" value="Unassembled WGS sequence"/>
</dbReference>
<organism evidence="1 2">
    <name type="scientific">Penicillium nordicum</name>
    <dbReference type="NCBI Taxonomy" id="229535"/>
    <lineage>
        <taxon>Eukaryota</taxon>
        <taxon>Fungi</taxon>
        <taxon>Dikarya</taxon>
        <taxon>Ascomycota</taxon>
        <taxon>Pezizomycotina</taxon>
        <taxon>Eurotiomycetes</taxon>
        <taxon>Eurotiomycetidae</taxon>
        <taxon>Eurotiales</taxon>
        <taxon>Aspergillaceae</taxon>
        <taxon>Penicillium</taxon>
    </lineage>
</organism>
<keyword evidence="2" id="KW-1185">Reference proteome</keyword>
<feature type="non-terminal residue" evidence="1">
    <location>
        <position position="1"/>
    </location>
</feature>
<dbReference type="EMBL" id="LHQQ01000295">
    <property type="protein sequence ID" value="KOS37775.1"/>
    <property type="molecule type" value="Genomic_DNA"/>
</dbReference>
<evidence type="ECO:0000313" key="1">
    <source>
        <dbReference type="EMBL" id="KOS37775.1"/>
    </source>
</evidence>
<gene>
    <name evidence="1" type="ORF">ACN38_g11422</name>
</gene>
<proteinExistence type="predicted"/>